<accession>A0ABR0T2F2</accession>
<dbReference type="Gene3D" id="2.40.37.10">
    <property type="entry name" value="Lyase, Ornithine Decarboxylase, Chain A, domain 1"/>
    <property type="match status" value="1"/>
</dbReference>
<dbReference type="InterPro" id="IPR002433">
    <property type="entry name" value="Orn_de-COase"/>
</dbReference>
<dbReference type="PRINTS" id="PR01179">
    <property type="entry name" value="ODADCRBXLASE"/>
</dbReference>
<dbReference type="InterPro" id="IPR029066">
    <property type="entry name" value="PLP-binding_barrel"/>
</dbReference>
<dbReference type="PANTHER" id="PTHR11482">
    <property type="entry name" value="ARGININE/DIAMINOPIMELATE/ORNITHINE DECARBOXYLASE"/>
    <property type="match status" value="1"/>
</dbReference>
<dbReference type="PRINTS" id="PR01182">
    <property type="entry name" value="ORNDCRBXLASE"/>
</dbReference>
<dbReference type="PANTHER" id="PTHR11482:SF6">
    <property type="entry name" value="ORNITHINE DECARBOXYLASE 1-RELATED"/>
    <property type="match status" value="1"/>
</dbReference>
<feature type="domain" description="Orn/DAP/Arg decarboxylase 2 N-terminal" evidence="6">
    <location>
        <begin position="63"/>
        <end position="293"/>
    </location>
</feature>
<evidence type="ECO:0000256" key="4">
    <source>
        <dbReference type="ARBA" id="ARBA00022898"/>
    </source>
</evidence>
<name>A0ABR0T2F2_9HYPO</name>
<dbReference type="Pfam" id="PF02784">
    <property type="entry name" value="Orn_Arg_deC_N"/>
    <property type="match status" value="1"/>
</dbReference>
<reference evidence="7 8" key="1">
    <citation type="submission" date="2024-01" db="EMBL/GenBank/DDBJ databases">
        <title>Complete genome of Cladobotryum mycophilum ATHUM6906.</title>
        <authorList>
            <person name="Christinaki A.C."/>
            <person name="Myridakis A.I."/>
            <person name="Kouvelis V.N."/>
        </authorList>
    </citation>
    <scope>NUCLEOTIDE SEQUENCE [LARGE SCALE GENOMIC DNA]</scope>
    <source>
        <strain evidence="7 8">ATHUM6906</strain>
    </source>
</reference>
<dbReference type="Proteomes" id="UP001338125">
    <property type="component" value="Unassembled WGS sequence"/>
</dbReference>
<evidence type="ECO:0000259" key="6">
    <source>
        <dbReference type="Pfam" id="PF02784"/>
    </source>
</evidence>
<keyword evidence="3" id="KW-0210">Decarboxylase</keyword>
<keyword evidence="5" id="KW-0456">Lyase</keyword>
<evidence type="ECO:0000313" key="8">
    <source>
        <dbReference type="Proteomes" id="UP001338125"/>
    </source>
</evidence>
<evidence type="ECO:0000256" key="1">
    <source>
        <dbReference type="ARBA" id="ARBA00001933"/>
    </source>
</evidence>
<evidence type="ECO:0000313" key="7">
    <source>
        <dbReference type="EMBL" id="KAK5998529.1"/>
    </source>
</evidence>
<sequence>MTVSFTTSGLVQPSLDLAVNDERQSFQSAEQLVDDTIKEQIAHIERQPCTVGFDDSFFVADVGEICRQHDRWVSHLPDIMPFYAVKCNPDRVLLHTLVQLRVGFDCASVEEMRTVLSLGASPSNIIFANPCKPAWALDFANRAGIEKTVFDNLDELDTIKKHMPNAELLLRIYANDTSALIAFGDKFGAPLESTKGLLVRAKELGLNVVGVSFHIGTGASDPNAYRKAIAHSRIVWNTAQSLGFSPRILDIGGGFHPEEEAFGPMASAVSKAIYEASFPEQTIFITEPGRFFARTVFTLVCRIISRRVSNNASPNELGMLYQNDGVFGHFVNSIFEGEIFAPALIKSRDNDGRPRKATHHAYKIWGPTCDSSDCVTRRASFSCEVKINDWLVYRDMGAYTLTTATEFNGFLNKACTVYVNSDQQPT</sequence>
<proteinExistence type="inferred from homology"/>
<protein>
    <submittedName>
        <fullName evidence="7">Ornithine decarboxylase</fullName>
    </submittedName>
</protein>
<comment type="cofactor">
    <cofactor evidence="1">
        <name>pyridoxal 5'-phosphate</name>
        <dbReference type="ChEBI" id="CHEBI:597326"/>
    </cofactor>
</comment>
<gene>
    <name evidence="7" type="ORF">PT974_00908</name>
</gene>
<comment type="caution">
    <text evidence="7">The sequence shown here is derived from an EMBL/GenBank/DDBJ whole genome shotgun (WGS) entry which is preliminary data.</text>
</comment>
<evidence type="ECO:0000256" key="5">
    <source>
        <dbReference type="ARBA" id="ARBA00023239"/>
    </source>
</evidence>
<evidence type="ECO:0000256" key="3">
    <source>
        <dbReference type="ARBA" id="ARBA00022793"/>
    </source>
</evidence>
<dbReference type="SUPFAM" id="SSF50621">
    <property type="entry name" value="Alanine racemase C-terminal domain-like"/>
    <property type="match status" value="1"/>
</dbReference>
<dbReference type="CDD" id="cd00622">
    <property type="entry name" value="PLPDE_III_ODC"/>
    <property type="match status" value="1"/>
</dbReference>
<dbReference type="EMBL" id="JAVFKD010000001">
    <property type="protein sequence ID" value="KAK5998529.1"/>
    <property type="molecule type" value="Genomic_DNA"/>
</dbReference>
<dbReference type="InterPro" id="IPR022644">
    <property type="entry name" value="De-COase2_N"/>
</dbReference>
<dbReference type="Gene3D" id="3.20.20.10">
    <property type="entry name" value="Alanine racemase"/>
    <property type="match status" value="1"/>
</dbReference>
<dbReference type="InterPro" id="IPR000183">
    <property type="entry name" value="Orn/DAP/Arg_de-COase"/>
</dbReference>
<keyword evidence="8" id="KW-1185">Reference proteome</keyword>
<comment type="similarity">
    <text evidence="2">Belongs to the Orn/Lys/Arg decarboxylase class-II family.</text>
</comment>
<dbReference type="SUPFAM" id="SSF51419">
    <property type="entry name" value="PLP-binding barrel"/>
    <property type="match status" value="1"/>
</dbReference>
<evidence type="ECO:0000256" key="2">
    <source>
        <dbReference type="ARBA" id="ARBA00008872"/>
    </source>
</evidence>
<dbReference type="InterPro" id="IPR009006">
    <property type="entry name" value="Ala_racemase/Decarboxylase_C"/>
</dbReference>
<keyword evidence="4" id="KW-0663">Pyridoxal phosphate</keyword>
<organism evidence="7 8">
    <name type="scientific">Cladobotryum mycophilum</name>
    <dbReference type="NCBI Taxonomy" id="491253"/>
    <lineage>
        <taxon>Eukaryota</taxon>
        <taxon>Fungi</taxon>
        <taxon>Dikarya</taxon>
        <taxon>Ascomycota</taxon>
        <taxon>Pezizomycotina</taxon>
        <taxon>Sordariomycetes</taxon>
        <taxon>Hypocreomycetidae</taxon>
        <taxon>Hypocreales</taxon>
        <taxon>Hypocreaceae</taxon>
        <taxon>Cladobotryum</taxon>
    </lineage>
</organism>